<evidence type="ECO:0000256" key="3">
    <source>
        <dbReference type="ARBA" id="ARBA00022801"/>
    </source>
</evidence>
<dbReference type="Gene3D" id="3.40.140.10">
    <property type="entry name" value="Cytidine Deaminase, domain 2"/>
    <property type="match status" value="1"/>
</dbReference>
<dbReference type="GO" id="GO:0008270">
    <property type="term" value="F:zinc ion binding"/>
    <property type="evidence" value="ECO:0007669"/>
    <property type="project" value="TreeGrafter"/>
</dbReference>
<dbReference type="SUPFAM" id="SSF102712">
    <property type="entry name" value="JAB1/MPN domain"/>
    <property type="match status" value="1"/>
</dbReference>
<sequence>MNETLTIPRSLANRLLTLAQLTPDAEICGFISRREDQQYHVYPVDNIAADSSRLFEMEPQQQLAGFKNMREQKESLFAIFHSHPHSAAIPSEKDLNDSSYTEALNIIISLSIQGVLDMRGYFYRNNSVEAVDLVID</sequence>
<reference evidence="7" key="1">
    <citation type="submission" date="2018-06" db="EMBL/GenBank/DDBJ databases">
        <authorList>
            <person name="Zhirakovskaya E."/>
        </authorList>
    </citation>
    <scope>NUCLEOTIDE SEQUENCE</scope>
</reference>
<keyword evidence="1" id="KW-0645">Protease</keyword>
<dbReference type="EMBL" id="UOFI01000067">
    <property type="protein sequence ID" value="VAW65467.1"/>
    <property type="molecule type" value="Genomic_DNA"/>
</dbReference>
<dbReference type="Pfam" id="PF14464">
    <property type="entry name" value="Prok-JAB"/>
    <property type="match status" value="1"/>
</dbReference>
<feature type="domain" description="JAB" evidence="6">
    <location>
        <begin position="9"/>
        <end position="110"/>
    </location>
</feature>
<accession>A0A3B0XQE9</accession>
<dbReference type="PANTHER" id="PTHR34858">
    <property type="entry name" value="CYSO-CYSTEINE PEPTIDASE"/>
    <property type="match status" value="1"/>
</dbReference>
<evidence type="ECO:0000256" key="2">
    <source>
        <dbReference type="ARBA" id="ARBA00022723"/>
    </source>
</evidence>
<protein>
    <recommendedName>
        <fullName evidence="6">JAB domain-containing protein</fullName>
    </recommendedName>
</protein>
<evidence type="ECO:0000313" key="7">
    <source>
        <dbReference type="EMBL" id="VAW65467.1"/>
    </source>
</evidence>
<dbReference type="InterPro" id="IPR028090">
    <property type="entry name" value="JAB_dom_prok"/>
</dbReference>
<evidence type="ECO:0000256" key="5">
    <source>
        <dbReference type="ARBA" id="ARBA00023049"/>
    </source>
</evidence>
<keyword evidence="5" id="KW-0482">Metalloprotease</keyword>
<keyword evidence="3" id="KW-0378">Hydrolase</keyword>
<gene>
    <name evidence="7" type="ORF">MNBD_GAMMA09-2987</name>
</gene>
<dbReference type="PANTHER" id="PTHR34858:SF1">
    <property type="entry name" value="CYSO-CYSTEINE PEPTIDASE"/>
    <property type="match status" value="1"/>
</dbReference>
<evidence type="ECO:0000256" key="1">
    <source>
        <dbReference type="ARBA" id="ARBA00022670"/>
    </source>
</evidence>
<proteinExistence type="predicted"/>
<keyword evidence="2" id="KW-0479">Metal-binding</keyword>
<dbReference type="AlphaFoldDB" id="A0A3B0XQE9"/>
<keyword evidence="4" id="KW-0862">Zinc</keyword>
<organism evidence="7">
    <name type="scientific">hydrothermal vent metagenome</name>
    <dbReference type="NCBI Taxonomy" id="652676"/>
    <lineage>
        <taxon>unclassified sequences</taxon>
        <taxon>metagenomes</taxon>
        <taxon>ecological metagenomes</taxon>
    </lineage>
</organism>
<evidence type="ECO:0000256" key="4">
    <source>
        <dbReference type="ARBA" id="ARBA00022833"/>
    </source>
</evidence>
<dbReference type="InterPro" id="IPR051929">
    <property type="entry name" value="VirAsm_ModProt"/>
</dbReference>
<dbReference type="CDD" id="cd08070">
    <property type="entry name" value="MPN_like"/>
    <property type="match status" value="1"/>
</dbReference>
<name>A0A3B0XQE9_9ZZZZ</name>
<evidence type="ECO:0000259" key="6">
    <source>
        <dbReference type="Pfam" id="PF14464"/>
    </source>
</evidence>
<dbReference type="GO" id="GO:0008235">
    <property type="term" value="F:metalloexopeptidase activity"/>
    <property type="evidence" value="ECO:0007669"/>
    <property type="project" value="TreeGrafter"/>
</dbReference>
<dbReference type="GO" id="GO:0006508">
    <property type="term" value="P:proteolysis"/>
    <property type="evidence" value="ECO:0007669"/>
    <property type="project" value="UniProtKB-KW"/>
</dbReference>